<feature type="transmembrane region" description="Helical" evidence="5">
    <location>
        <begin position="186"/>
        <end position="211"/>
    </location>
</feature>
<keyword evidence="4 5" id="KW-0472">Membrane</keyword>
<dbReference type="Proteomes" id="UP000002016">
    <property type="component" value="Chromosome"/>
</dbReference>
<dbReference type="KEGG" id="tle:Tlet_0838"/>
<evidence type="ECO:0000259" key="6">
    <source>
        <dbReference type="PROSITE" id="PS50928"/>
    </source>
</evidence>
<dbReference type="HOGENOM" id="CLU_016047_14_2_0"/>
<gene>
    <name evidence="7" type="ordered locus">Tlet_0838</name>
</gene>
<organism evidence="7 8">
    <name type="scientific">Pseudothermotoga lettingae (strain ATCC BAA-301 / DSM 14385 / NBRC 107922 / TMO)</name>
    <name type="common">Thermotoga lettingae</name>
    <dbReference type="NCBI Taxonomy" id="416591"/>
    <lineage>
        <taxon>Bacteria</taxon>
        <taxon>Thermotogati</taxon>
        <taxon>Thermotogota</taxon>
        <taxon>Thermotogae</taxon>
        <taxon>Thermotogales</taxon>
        <taxon>Thermotogaceae</taxon>
        <taxon>Pseudothermotoga</taxon>
    </lineage>
</organism>
<dbReference type="GO" id="GO:0055085">
    <property type="term" value="P:transmembrane transport"/>
    <property type="evidence" value="ECO:0007669"/>
    <property type="project" value="InterPro"/>
</dbReference>
<keyword evidence="5" id="KW-0813">Transport</keyword>
<dbReference type="EMBL" id="CP000812">
    <property type="protein sequence ID" value="ABV33404.1"/>
    <property type="molecule type" value="Genomic_DNA"/>
</dbReference>
<dbReference type="AlphaFoldDB" id="A8F5H0"/>
<accession>A8F5H0</accession>
<sequence>MNEIAEISLRSIYVNSSAILISTVIAVPLALVVDFFSFKFKKTVVLTFQTLTGVPPVLIGLLVYLLLSRNGPMGNLDLLFTSAAMIFAQVLIAIPIIFSVCYSHFSKVDEKLRIIMKTLGANKFQQMMGILEESFAGVINAILTAFGRVVGEVGAVMIVGGNISGKTRILTTSIVLYTNMGRFESAIISGIVLLCIAFTINWVVIFISNIWRVHDAVRD</sequence>
<feature type="domain" description="ABC transmembrane type-1" evidence="6">
    <location>
        <begin position="8"/>
        <end position="204"/>
    </location>
</feature>
<dbReference type="SUPFAM" id="SSF161098">
    <property type="entry name" value="MetI-like"/>
    <property type="match status" value="1"/>
</dbReference>
<name>A8F5H0_PSELT</name>
<keyword evidence="8" id="KW-1185">Reference proteome</keyword>
<dbReference type="NCBIfam" id="NF038017">
    <property type="entry name" value="ABC_perm1"/>
    <property type="match status" value="1"/>
</dbReference>
<feature type="transmembrane region" description="Helical" evidence="5">
    <location>
        <begin position="12"/>
        <end position="33"/>
    </location>
</feature>
<reference evidence="7 8" key="1">
    <citation type="submission" date="2007-08" db="EMBL/GenBank/DDBJ databases">
        <title>Complete sequence of Thermotoga lettingae TMO.</title>
        <authorList>
            <consortium name="US DOE Joint Genome Institute"/>
            <person name="Copeland A."/>
            <person name="Lucas S."/>
            <person name="Lapidus A."/>
            <person name="Barry K."/>
            <person name="Glavina del Rio T."/>
            <person name="Dalin E."/>
            <person name="Tice H."/>
            <person name="Pitluck S."/>
            <person name="Foster B."/>
            <person name="Bruce D."/>
            <person name="Schmutz J."/>
            <person name="Larimer F."/>
            <person name="Land M."/>
            <person name="Hauser L."/>
            <person name="Kyrpides N."/>
            <person name="Mikhailova N."/>
            <person name="Nelson K."/>
            <person name="Gogarten J.P."/>
            <person name="Noll K."/>
            <person name="Richardson P."/>
        </authorList>
    </citation>
    <scope>NUCLEOTIDE SEQUENCE [LARGE SCALE GENOMIC DNA]</scope>
    <source>
        <strain evidence="8">ATCC BAA-301 / DSM 14385 / NBRC 107922 / TMO</strain>
    </source>
</reference>
<dbReference type="InterPro" id="IPR000515">
    <property type="entry name" value="MetI-like"/>
</dbReference>
<evidence type="ECO:0000313" key="7">
    <source>
        <dbReference type="EMBL" id="ABV33404.1"/>
    </source>
</evidence>
<proteinExistence type="inferred from homology"/>
<dbReference type="InterPro" id="IPR035906">
    <property type="entry name" value="MetI-like_sf"/>
</dbReference>
<keyword evidence="2 5" id="KW-0812">Transmembrane</keyword>
<evidence type="ECO:0000256" key="2">
    <source>
        <dbReference type="ARBA" id="ARBA00022692"/>
    </source>
</evidence>
<dbReference type="eggNOG" id="COG4662">
    <property type="taxonomic scope" value="Bacteria"/>
</dbReference>
<dbReference type="Gene3D" id="1.10.3720.10">
    <property type="entry name" value="MetI-like"/>
    <property type="match status" value="1"/>
</dbReference>
<keyword evidence="3 5" id="KW-1133">Transmembrane helix</keyword>
<dbReference type="PROSITE" id="PS50928">
    <property type="entry name" value="ABC_TM1"/>
    <property type="match status" value="1"/>
</dbReference>
<feature type="transmembrane region" description="Helical" evidence="5">
    <location>
        <begin position="79"/>
        <end position="105"/>
    </location>
</feature>
<evidence type="ECO:0000256" key="3">
    <source>
        <dbReference type="ARBA" id="ARBA00022989"/>
    </source>
</evidence>
<dbReference type="InterPro" id="IPR049783">
    <property type="entry name" value="ABC_perm_TupB-like"/>
</dbReference>
<evidence type="ECO:0000313" key="8">
    <source>
        <dbReference type="Proteomes" id="UP000002016"/>
    </source>
</evidence>
<evidence type="ECO:0000256" key="1">
    <source>
        <dbReference type="ARBA" id="ARBA00004141"/>
    </source>
</evidence>
<dbReference type="STRING" id="416591.Tlet_0838"/>
<comment type="subcellular location">
    <subcellularLocation>
        <location evidence="5">Cell membrane</location>
        <topology evidence="5">Multi-pass membrane protein</topology>
    </subcellularLocation>
    <subcellularLocation>
        <location evidence="1">Membrane</location>
        <topology evidence="1">Multi-pass membrane protein</topology>
    </subcellularLocation>
</comment>
<evidence type="ECO:0000256" key="5">
    <source>
        <dbReference type="RuleBase" id="RU363032"/>
    </source>
</evidence>
<feature type="transmembrane region" description="Helical" evidence="5">
    <location>
        <begin position="45"/>
        <end position="67"/>
    </location>
</feature>
<dbReference type="GO" id="GO:0005886">
    <property type="term" value="C:plasma membrane"/>
    <property type="evidence" value="ECO:0007669"/>
    <property type="project" value="UniProtKB-SubCell"/>
</dbReference>
<evidence type="ECO:0000256" key="4">
    <source>
        <dbReference type="ARBA" id="ARBA00023136"/>
    </source>
</evidence>
<dbReference type="PANTHER" id="PTHR43632">
    <property type="entry name" value="PERMEASE COMPONENT OF TUNGSTATE ABC TRANSPORTER"/>
    <property type="match status" value="1"/>
</dbReference>
<dbReference type="PANTHER" id="PTHR43632:SF1">
    <property type="entry name" value="PERMEASE COMPONENT OF TUNGSTATE ABC TRANSPORTER"/>
    <property type="match status" value="1"/>
</dbReference>
<protein>
    <submittedName>
        <fullName evidence="7">Binding-protein-dependent transport systems inner membrane component</fullName>
    </submittedName>
</protein>
<comment type="similarity">
    <text evidence="5">Belongs to the binding-protein-dependent transport system permease family.</text>
</comment>
<dbReference type="RefSeq" id="WP_012002885.1">
    <property type="nucleotide sequence ID" value="NC_009828.1"/>
</dbReference>
<dbReference type="Pfam" id="PF00528">
    <property type="entry name" value="BPD_transp_1"/>
    <property type="match status" value="1"/>
</dbReference>
<reference evidence="7 8" key="2">
    <citation type="journal article" date="2009" name="Proc. Natl. Acad. Sci. U.S.A.">
        <title>On the chimeric nature, thermophilic origin, and phylogenetic placement of the Thermotogales.</title>
        <authorList>
            <person name="Zhaxybayeva O."/>
            <person name="Swithers K.S."/>
            <person name="Lapierre P."/>
            <person name="Fournier G.P."/>
            <person name="Bickhart D.M."/>
            <person name="DeBoy R.T."/>
            <person name="Nelson K.E."/>
            <person name="Nesbo C.L."/>
            <person name="Doolittle W.F."/>
            <person name="Gogarten J.P."/>
            <person name="Noll K.M."/>
        </authorList>
    </citation>
    <scope>NUCLEOTIDE SEQUENCE [LARGE SCALE GENOMIC DNA]</scope>
    <source>
        <strain evidence="8">ATCC BAA-301 / DSM 14385 / NBRC 107922 / TMO</strain>
    </source>
</reference>
<dbReference type="CDD" id="cd06261">
    <property type="entry name" value="TM_PBP2"/>
    <property type="match status" value="1"/>
</dbReference>